<keyword evidence="3" id="KW-1185">Reference proteome</keyword>
<accession>A0ABZ0HY01</accession>
<geneLocation type="plasmid" evidence="2 3">
    <name>pRX1</name>
</geneLocation>
<dbReference type="EMBL" id="CP136863">
    <property type="protein sequence ID" value="WOJ91730.1"/>
    <property type="molecule type" value="Genomic_DNA"/>
</dbReference>
<feature type="region of interest" description="Disordered" evidence="1">
    <location>
        <begin position="74"/>
        <end position="109"/>
    </location>
</feature>
<sequence length="234" mass="23875">MLRISFGLGRIWRDRGEQVRCGAHAEHKMLGSALFYLPLAISAGFVGLAWADPAPVTQNGVPLQVVPTFKETGAPSFSFPTGSDSTQGGTGGGTTGGTGGTSDGGGYNGGGGNGTGTLATNYSSLVGQSVGSGECVALVQATSNVGLTATWSPGQQVQGNTDIPVGSVIATFGSDGTYTNTYSQSHAAIYLGQDSTGILVEDQWLNHPASTRVIPWTTSNSYESGSQFYVVSHG</sequence>
<organism evidence="2 3">
    <name type="scientific">Methylocapsa polymorpha</name>
    <dbReference type="NCBI Taxonomy" id="3080828"/>
    <lineage>
        <taxon>Bacteria</taxon>
        <taxon>Pseudomonadati</taxon>
        <taxon>Pseudomonadota</taxon>
        <taxon>Alphaproteobacteria</taxon>
        <taxon>Hyphomicrobiales</taxon>
        <taxon>Beijerinckiaceae</taxon>
        <taxon>Methylocapsa</taxon>
    </lineage>
</organism>
<evidence type="ECO:0000256" key="1">
    <source>
        <dbReference type="SAM" id="MobiDB-lite"/>
    </source>
</evidence>
<reference evidence="2 3" key="1">
    <citation type="submission" date="2023-10" db="EMBL/GenBank/DDBJ databases">
        <title>Novel methanotroph of the genus Methylocapsa from a subarctic wetland.</title>
        <authorList>
            <person name="Belova S.E."/>
            <person name="Oshkin I.Y."/>
            <person name="Miroshnikov K."/>
            <person name="Dedysh S.N."/>
        </authorList>
    </citation>
    <scope>NUCLEOTIDE SEQUENCE [LARGE SCALE GENOMIC DNA]</scope>
    <source>
        <strain evidence="2 3">RX1</strain>
        <plasmid evidence="2 3">pRX1</plasmid>
    </source>
</reference>
<feature type="compositionally biased region" description="Gly residues" evidence="1">
    <location>
        <begin position="88"/>
        <end position="109"/>
    </location>
</feature>
<keyword evidence="2" id="KW-0614">Plasmid</keyword>
<dbReference type="RefSeq" id="WP_407341200.1">
    <property type="nucleotide sequence ID" value="NZ_CP136863.1"/>
</dbReference>
<evidence type="ECO:0000313" key="3">
    <source>
        <dbReference type="Proteomes" id="UP001626536"/>
    </source>
</evidence>
<dbReference type="Proteomes" id="UP001626536">
    <property type="component" value="Plasmid pRX1"/>
</dbReference>
<gene>
    <name evidence="2" type="ORF">RZS28_18555</name>
</gene>
<protein>
    <submittedName>
        <fullName evidence="2">BPSL0067 family protein</fullName>
    </submittedName>
</protein>
<dbReference type="NCBIfam" id="NF033857">
    <property type="entry name" value="BPSL0067_fam"/>
    <property type="match status" value="1"/>
</dbReference>
<name>A0ABZ0HY01_9HYPH</name>
<proteinExistence type="predicted"/>
<evidence type="ECO:0000313" key="2">
    <source>
        <dbReference type="EMBL" id="WOJ91730.1"/>
    </source>
</evidence>
<dbReference type="InterPro" id="IPR047746">
    <property type="entry name" value="Dae2/Tae2-like"/>
</dbReference>